<dbReference type="Pfam" id="PF00480">
    <property type="entry name" value="ROK"/>
    <property type="match status" value="1"/>
</dbReference>
<gene>
    <name evidence="1" type="ORF">DC430_22220</name>
</gene>
<sequence length="231" mass="25279">MSQDISETKDSVVLSIDIGGSHVKILSSAGGEEKKAESGKTMTASDMVEAVKAMAKGMKYDVISMGYPGPVVHNKPLRDPANLGDGWVGFDYEAAFGHPVRIVNDAMMQAIGSYKGGRMLFLGLGTGLGAAMIVENVAQPMEIAHLPYRKRKSYEHYVSEAYREKKGHKKWQKRVFDVVEALTDALEPDYVVIGGGNVEKLDSLPPKCRKGDNTLAFEGGFRLWRDKKLIA</sequence>
<dbReference type="InterPro" id="IPR000600">
    <property type="entry name" value="ROK"/>
</dbReference>
<dbReference type="InterPro" id="IPR043129">
    <property type="entry name" value="ATPase_NBD"/>
</dbReference>
<reference evidence="1 2" key="1">
    <citation type="submission" date="2018-04" db="EMBL/GenBank/DDBJ databases">
        <authorList>
            <person name="Hagen T."/>
        </authorList>
    </citation>
    <scope>NUCLEOTIDE SEQUENCE [LARGE SCALE GENOMIC DNA]</scope>
    <source>
        <strain evidence="1 2">TPD7009</strain>
    </source>
</reference>
<accession>A0AA92C047</accession>
<evidence type="ECO:0000313" key="1">
    <source>
        <dbReference type="EMBL" id="PVE50346.1"/>
    </source>
</evidence>
<name>A0AA92C047_RHIRH</name>
<dbReference type="RefSeq" id="WP_113179040.1">
    <property type="nucleotide sequence ID" value="NZ_QDFR01000012.1"/>
</dbReference>
<evidence type="ECO:0000313" key="2">
    <source>
        <dbReference type="Proteomes" id="UP000244335"/>
    </source>
</evidence>
<organism evidence="1 2">
    <name type="scientific">Rhizobium rhizogenes</name>
    <name type="common">Agrobacterium rhizogenes</name>
    <dbReference type="NCBI Taxonomy" id="359"/>
    <lineage>
        <taxon>Bacteria</taxon>
        <taxon>Pseudomonadati</taxon>
        <taxon>Pseudomonadota</taxon>
        <taxon>Alphaproteobacteria</taxon>
        <taxon>Hyphomicrobiales</taxon>
        <taxon>Rhizobiaceae</taxon>
        <taxon>Rhizobium/Agrobacterium group</taxon>
        <taxon>Rhizobium</taxon>
    </lineage>
</organism>
<protein>
    <submittedName>
        <fullName evidence="1">ROK family protein</fullName>
    </submittedName>
</protein>
<dbReference type="SUPFAM" id="SSF53067">
    <property type="entry name" value="Actin-like ATPase domain"/>
    <property type="match status" value="1"/>
</dbReference>
<dbReference type="EMBL" id="QDFR01000012">
    <property type="protein sequence ID" value="PVE50346.1"/>
    <property type="molecule type" value="Genomic_DNA"/>
</dbReference>
<dbReference type="Gene3D" id="3.30.420.40">
    <property type="match status" value="2"/>
</dbReference>
<proteinExistence type="predicted"/>
<dbReference type="AlphaFoldDB" id="A0AA92C047"/>
<comment type="caution">
    <text evidence="1">The sequence shown here is derived from an EMBL/GenBank/DDBJ whole genome shotgun (WGS) entry which is preliminary data.</text>
</comment>
<dbReference type="Proteomes" id="UP000244335">
    <property type="component" value="Unassembled WGS sequence"/>
</dbReference>